<sequence>IIRVLIIERELATLSLDDEEDEIVEVQRQVELAVNENDFWLVGCFLTASVIHFPFMKKGFGADYYEASWMFNNHLLVFHRLFLREDPLKATFEKKEEANVCNRKLCICAMRALGVEVVKMGWDLTLKAQLRKDLSEYSQGVEFRSLGTTDGKVLEIFLYRRLPRGIPTGRNENDKLKCLRVGEPSNYAKTLVYAEVA</sequence>
<feature type="coiled-coil region" evidence="1">
    <location>
        <begin position="9"/>
        <end position="36"/>
    </location>
</feature>
<evidence type="ECO:0000256" key="1">
    <source>
        <dbReference type="SAM" id="Coils"/>
    </source>
</evidence>
<organism evidence="2 3">
    <name type="scientific">Gossypium davidsonii</name>
    <name type="common">Davidson's cotton</name>
    <name type="synonym">Gossypium klotzschianum subsp. davidsonii</name>
    <dbReference type="NCBI Taxonomy" id="34287"/>
    <lineage>
        <taxon>Eukaryota</taxon>
        <taxon>Viridiplantae</taxon>
        <taxon>Streptophyta</taxon>
        <taxon>Embryophyta</taxon>
        <taxon>Tracheophyta</taxon>
        <taxon>Spermatophyta</taxon>
        <taxon>Magnoliopsida</taxon>
        <taxon>eudicotyledons</taxon>
        <taxon>Gunneridae</taxon>
        <taxon>Pentapetalae</taxon>
        <taxon>rosids</taxon>
        <taxon>malvids</taxon>
        <taxon>Malvales</taxon>
        <taxon>Malvaceae</taxon>
        <taxon>Malvoideae</taxon>
        <taxon>Gossypium</taxon>
    </lineage>
</organism>
<reference evidence="2 3" key="1">
    <citation type="journal article" date="2019" name="Genome Biol. Evol.">
        <title>Insights into the evolution of the New World diploid cottons (Gossypium, subgenus Houzingenia) based on genome sequencing.</title>
        <authorList>
            <person name="Grover C.E."/>
            <person name="Arick M.A. 2nd"/>
            <person name="Thrash A."/>
            <person name="Conover J.L."/>
            <person name="Sanders W.S."/>
            <person name="Peterson D.G."/>
            <person name="Frelichowski J.E."/>
            <person name="Scheffler J.A."/>
            <person name="Scheffler B.E."/>
            <person name="Wendel J.F."/>
        </authorList>
    </citation>
    <scope>NUCLEOTIDE SEQUENCE [LARGE SCALE GENOMIC DNA]</scope>
    <source>
        <strain evidence="2">27</strain>
        <tissue evidence="2">Leaf</tissue>
    </source>
</reference>
<dbReference type="AlphaFoldDB" id="A0A7J8RAL4"/>
<keyword evidence="1" id="KW-0175">Coiled coil</keyword>
<comment type="caution">
    <text evidence="2">The sequence shown here is derived from an EMBL/GenBank/DDBJ whole genome shotgun (WGS) entry which is preliminary data.</text>
</comment>
<gene>
    <name evidence="2" type="ORF">Godav_011252</name>
</gene>
<name>A0A7J8RAL4_GOSDV</name>
<evidence type="ECO:0000313" key="3">
    <source>
        <dbReference type="Proteomes" id="UP000593561"/>
    </source>
</evidence>
<proteinExistence type="predicted"/>
<keyword evidence="3" id="KW-1185">Reference proteome</keyword>
<dbReference type="EMBL" id="JABFAC010000004">
    <property type="protein sequence ID" value="MBA0610392.1"/>
    <property type="molecule type" value="Genomic_DNA"/>
</dbReference>
<protein>
    <submittedName>
        <fullName evidence="2">Uncharacterized protein</fullName>
    </submittedName>
</protein>
<accession>A0A7J8RAL4</accession>
<dbReference type="Proteomes" id="UP000593561">
    <property type="component" value="Unassembled WGS sequence"/>
</dbReference>
<evidence type="ECO:0000313" key="2">
    <source>
        <dbReference type="EMBL" id="MBA0610392.1"/>
    </source>
</evidence>
<feature type="non-terminal residue" evidence="2">
    <location>
        <position position="197"/>
    </location>
</feature>